<dbReference type="PROSITE" id="PS50095">
    <property type="entry name" value="PLAT"/>
    <property type="match status" value="1"/>
</dbReference>
<dbReference type="InterPro" id="IPR001024">
    <property type="entry name" value="PLAT/LH2_dom"/>
</dbReference>
<dbReference type="EMBL" id="PGGS01002231">
    <property type="protein sequence ID" value="PNG99734.1"/>
    <property type="molecule type" value="Genomic_DNA"/>
</dbReference>
<dbReference type="OrthoDB" id="2121937at2759"/>
<dbReference type="AlphaFoldDB" id="A0A2J7ZHJ8"/>
<dbReference type="InterPro" id="IPR036392">
    <property type="entry name" value="PLAT/LH2_dom_sf"/>
</dbReference>
<evidence type="ECO:0000313" key="4">
    <source>
        <dbReference type="Proteomes" id="UP000236333"/>
    </source>
</evidence>
<proteinExistence type="predicted"/>
<dbReference type="Gene3D" id="2.60.60.20">
    <property type="entry name" value="PLAT/LH2 domain"/>
    <property type="match status" value="1"/>
</dbReference>
<dbReference type="SUPFAM" id="SSF49723">
    <property type="entry name" value="Lipase/lipooxygenase domain (PLAT/LH2 domain)"/>
    <property type="match status" value="1"/>
</dbReference>
<accession>A0A2J7ZHJ8</accession>
<feature type="non-terminal residue" evidence="3">
    <location>
        <position position="1"/>
    </location>
</feature>
<reference evidence="3 4" key="1">
    <citation type="journal article" date="2017" name="Mol. Biol. Evol.">
        <title>The 4-celled Tetrabaena socialis nuclear genome reveals the essential components for genetic control of cell number at the origin of multicellularity in the volvocine lineage.</title>
        <authorList>
            <person name="Featherston J."/>
            <person name="Arakaki Y."/>
            <person name="Hanschen E.R."/>
            <person name="Ferris P.J."/>
            <person name="Michod R.E."/>
            <person name="Olson B.J.S.C."/>
            <person name="Nozaki H."/>
            <person name="Durand P.M."/>
        </authorList>
    </citation>
    <scope>NUCLEOTIDE SEQUENCE [LARGE SCALE GENOMIC DNA]</scope>
    <source>
        <strain evidence="3 4">NIES-571</strain>
    </source>
</reference>
<feature type="non-terminal residue" evidence="3">
    <location>
        <position position="286"/>
    </location>
</feature>
<keyword evidence="4" id="KW-1185">Reference proteome</keyword>
<dbReference type="Proteomes" id="UP000236333">
    <property type="component" value="Unassembled WGS sequence"/>
</dbReference>
<organism evidence="3 4">
    <name type="scientific">Tetrabaena socialis</name>
    <dbReference type="NCBI Taxonomy" id="47790"/>
    <lineage>
        <taxon>Eukaryota</taxon>
        <taxon>Viridiplantae</taxon>
        <taxon>Chlorophyta</taxon>
        <taxon>core chlorophytes</taxon>
        <taxon>Chlorophyceae</taxon>
        <taxon>CS clade</taxon>
        <taxon>Chlamydomonadales</taxon>
        <taxon>Tetrabaenaceae</taxon>
        <taxon>Tetrabaena</taxon>
    </lineage>
</organism>
<name>A0A2J7ZHJ8_9CHLO</name>
<comment type="caution">
    <text evidence="1">Lacks conserved residue(s) required for the propagation of feature annotation.</text>
</comment>
<gene>
    <name evidence="3" type="ORF">TSOC_014483</name>
</gene>
<evidence type="ECO:0000259" key="2">
    <source>
        <dbReference type="PROSITE" id="PS50095"/>
    </source>
</evidence>
<feature type="domain" description="PLAT" evidence="2">
    <location>
        <begin position="190"/>
        <end position="286"/>
    </location>
</feature>
<protein>
    <recommendedName>
        <fullName evidence="2">PLAT domain-containing protein</fullName>
    </recommendedName>
</protein>
<evidence type="ECO:0000313" key="3">
    <source>
        <dbReference type="EMBL" id="PNG99734.1"/>
    </source>
</evidence>
<sequence>SCQVLASAGGGSSVPAAVSDAASELSTLAAELCSSSAGAAASAAEALKDVPKDADKVNLRQRTLSKHAAAARQLRGLALAPLQHGGALAGWRSPPGAAAVALQRASDLAAVASRETADAARLIGDDLIGKARTFTALGEGGPCAARLQYELLELSRAVDDLEAVAAGSPETSRVARDALFDINRALEESEEEVDQVHTAAHMGAETSAGVEVKLQGERGESGFVALDGGAATFRRGQADTFELLLPDVGRPTFLTVRSDGGSHKPEWCFDFAELTAEGIAPTFFAT</sequence>
<dbReference type="Pfam" id="PF01477">
    <property type="entry name" value="PLAT"/>
    <property type="match status" value="1"/>
</dbReference>
<evidence type="ECO:0000256" key="1">
    <source>
        <dbReference type="PROSITE-ProRule" id="PRU00152"/>
    </source>
</evidence>
<comment type="caution">
    <text evidence="3">The sequence shown here is derived from an EMBL/GenBank/DDBJ whole genome shotgun (WGS) entry which is preliminary data.</text>
</comment>